<dbReference type="AlphaFoldDB" id="A0AAV2KY15"/>
<evidence type="ECO:0000313" key="3">
    <source>
        <dbReference type="Proteomes" id="UP001497482"/>
    </source>
</evidence>
<sequence length="107" mass="11486">MSLHSLSPLLVKCEDCSSIWAPHLHHAPAGGLAKSSHLTSSEGQRRRATEEKELCGEKGCGRDRSEGDVMTGEMVKEIHRKHGSFVGGVAVATRMAVCIGLAHGHKF</sequence>
<organism evidence="2 3">
    <name type="scientific">Knipowitschia caucasica</name>
    <name type="common">Caucasian dwarf goby</name>
    <name type="synonym">Pomatoschistus caucasicus</name>
    <dbReference type="NCBI Taxonomy" id="637954"/>
    <lineage>
        <taxon>Eukaryota</taxon>
        <taxon>Metazoa</taxon>
        <taxon>Chordata</taxon>
        <taxon>Craniata</taxon>
        <taxon>Vertebrata</taxon>
        <taxon>Euteleostomi</taxon>
        <taxon>Actinopterygii</taxon>
        <taxon>Neopterygii</taxon>
        <taxon>Teleostei</taxon>
        <taxon>Neoteleostei</taxon>
        <taxon>Acanthomorphata</taxon>
        <taxon>Gobiaria</taxon>
        <taxon>Gobiiformes</taxon>
        <taxon>Gobioidei</taxon>
        <taxon>Gobiidae</taxon>
        <taxon>Gobiinae</taxon>
        <taxon>Knipowitschia</taxon>
    </lineage>
</organism>
<name>A0AAV2KY15_KNICA</name>
<protein>
    <submittedName>
        <fullName evidence="2">Uncharacterized protein</fullName>
    </submittedName>
</protein>
<evidence type="ECO:0000313" key="2">
    <source>
        <dbReference type="EMBL" id="CAL1593961.1"/>
    </source>
</evidence>
<feature type="region of interest" description="Disordered" evidence="1">
    <location>
        <begin position="28"/>
        <end position="68"/>
    </location>
</feature>
<dbReference type="Proteomes" id="UP001497482">
    <property type="component" value="Chromosome 2"/>
</dbReference>
<proteinExistence type="predicted"/>
<accession>A0AAV2KY15</accession>
<dbReference type="EMBL" id="OZ035824">
    <property type="protein sequence ID" value="CAL1593961.1"/>
    <property type="molecule type" value="Genomic_DNA"/>
</dbReference>
<reference evidence="2 3" key="1">
    <citation type="submission" date="2024-04" db="EMBL/GenBank/DDBJ databases">
        <authorList>
            <person name="Waldvogel A.-M."/>
            <person name="Schoenle A."/>
        </authorList>
    </citation>
    <scope>NUCLEOTIDE SEQUENCE [LARGE SCALE GENOMIC DNA]</scope>
</reference>
<evidence type="ECO:0000256" key="1">
    <source>
        <dbReference type="SAM" id="MobiDB-lite"/>
    </source>
</evidence>
<gene>
    <name evidence="2" type="ORF">KC01_LOCUS22964</name>
</gene>
<keyword evidence="3" id="KW-1185">Reference proteome</keyword>
<feature type="compositionally biased region" description="Basic and acidic residues" evidence="1">
    <location>
        <begin position="43"/>
        <end position="67"/>
    </location>
</feature>